<keyword evidence="6" id="KW-1185">Reference proteome</keyword>
<feature type="domain" description="N-acetyltransferase" evidence="4">
    <location>
        <begin position="23"/>
        <end position="165"/>
    </location>
</feature>
<evidence type="ECO:0000256" key="3">
    <source>
        <dbReference type="SAM" id="MobiDB-lite"/>
    </source>
</evidence>
<gene>
    <name evidence="5" type="ORF">HD596_005571</name>
</gene>
<evidence type="ECO:0000313" key="6">
    <source>
        <dbReference type="Proteomes" id="UP000579153"/>
    </source>
</evidence>
<dbReference type="Pfam" id="PF00583">
    <property type="entry name" value="Acetyltransf_1"/>
    <property type="match status" value="1"/>
</dbReference>
<reference evidence="5 6" key="1">
    <citation type="submission" date="2020-08" db="EMBL/GenBank/DDBJ databases">
        <title>Sequencing the genomes of 1000 actinobacteria strains.</title>
        <authorList>
            <person name="Klenk H.-P."/>
        </authorList>
    </citation>
    <scope>NUCLEOTIDE SEQUENCE [LARGE SCALE GENOMIC DNA]</scope>
    <source>
        <strain evidence="5 6">DSM 45507</strain>
    </source>
</reference>
<organism evidence="5 6">
    <name type="scientific">Nonomuraea jabiensis</name>
    <dbReference type="NCBI Taxonomy" id="882448"/>
    <lineage>
        <taxon>Bacteria</taxon>
        <taxon>Bacillati</taxon>
        <taxon>Actinomycetota</taxon>
        <taxon>Actinomycetes</taxon>
        <taxon>Streptosporangiales</taxon>
        <taxon>Streptosporangiaceae</taxon>
        <taxon>Nonomuraea</taxon>
    </lineage>
</organism>
<dbReference type="PANTHER" id="PTHR43877">
    <property type="entry name" value="AMINOALKYLPHOSPHONATE N-ACETYLTRANSFERASE-RELATED-RELATED"/>
    <property type="match status" value="1"/>
</dbReference>
<dbReference type="PANTHER" id="PTHR43877:SF2">
    <property type="entry name" value="AMINOALKYLPHOSPHONATE N-ACETYLTRANSFERASE-RELATED"/>
    <property type="match status" value="1"/>
</dbReference>
<dbReference type="PROSITE" id="PS51186">
    <property type="entry name" value="GNAT"/>
    <property type="match status" value="1"/>
</dbReference>
<comment type="caution">
    <text evidence="5">The sequence shown here is derived from an EMBL/GenBank/DDBJ whole genome shotgun (WGS) entry which is preliminary data.</text>
</comment>
<dbReference type="RefSeq" id="WP_246554899.1">
    <property type="nucleotide sequence ID" value="NZ_JACHMB010000001.1"/>
</dbReference>
<dbReference type="InterPro" id="IPR050832">
    <property type="entry name" value="Bact_Acetyltransf"/>
</dbReference>
<evidence type="ECO:0000313" key="5">
    <source>
        <dbReference type="EMBL" id="MBB5778815.1"/>
    </source>
</evidence>
<feature type="region of interest" description="Disordered" evidence="3">
    <location>
        <begin position="1"/>
        <end position="22"/>
    </location>
</feature>
<keyword evidence="1 5" id="KW-0808">Transferase</keyword>
<proteinExistence type="predicted"/>
<keyword evidence="2" id="KW-0012">Acyltransferase</keyword>
<evidence type="ECO:0000259" key="4">
    <source>
        <dbReference type="PROSITE" id="PS51186"/>
    </source>
</evidence>
<evidence type="ECO:0000256" key="1">
    <source>
        <dbReference type="ARBA" id="ARBA00022679"/>
    </source>
</evidence>
<accession>A0A7W9G7S6</accession>
<dbReference type="EMBL" id="JACHMB010000001">
    <property type="protein sequence ID" value="MBB5778815.1"/>
    <property type="molecule type" value="Genomic_DNA"/>
</dbReference>
<dbReference type="GO" id="GO:0016747">
    <property type="term" value="F:acyltransferase activity, transferring groups other than amino-acyl groups"/>
    <property type="evidence" value="ECO:0007669"/>
    <property type="project" value="InterPro"/>
</dbReference>
<sequence length="181" mass="20537">MTTDGGRPGFATHGIGSDHPMTWTLRRAEPGDVEAIADLRASVMRPDLQRLGRFDEHRVRQRFRDSFSPDHTSVIETDGGFAGCVTFRPGQDAWWLEHFYLAQELHGRGLGTAVLRELLERADAEGVTVRLNVLQGSAAQRLYERHGFTVETEDPVDVFMVRRPRFSERVTPRRRAARRPG</sequence>
<protein>
    <submittedName>
        <fullName evidence="5">GNAT superfamily N-acetyltransferase</fullName>
    </submittedName>
</protein>
<dbReference type="SUPFAM" id="SSF55729">
    <property type="entry name" value="Acyl-CoA N-acyltransferases (Nat)"/>
    <property type="match status" value="1"/>
</dbReference>
<dbReference type="InterPro" id="IPR016181">
    <property type="entry name" value="Acyl_CoA_acyltransferase"/>
</dbReference>
<dbReference type="Gene3D" id="3.40.630.30">
    <property type="match status" value="1"/>
</dbReference>
<dbReference type="Proteomes" id="UP000579153">
    <property type="component" value="Unassembled WGS sequence"/>
</dbReference>
<dbReference type="InterPro" id="IPR000182">
    <property type="entry name" value="GNAT_dom"/>
</dbReference>
<evidence type="ECO:0000256" key="2">
    <source>
        <dbReference type="ARBA" id="ARBA00023315"/>
    </source>
</evidence>
<name>A0A7W9G7S6_9ACTN</name>
<dbReference type="CDD" id="cd04301">
    <property type="entry name" value="NAT_SF"/>
    <property type="match status" value="1"/>
</dbReference>
<dbReference type="AlphaFoldDB" id="A0A7W9G7S6"/>